<dbReference type="GO" id="GO:0016020">
    <property type="term" value="C:membrane"/>
    <property type="evidence" value="ECO:0007669"/>
    <property type="project" value="UniProtKB-SubCell"/>
</dbReference>
<dbReference type="Pfam" id="PF00144">
    <property type="entry name" value="Beta-lactamase"/>
    <property type="match status" value="1"/>
</dbReference>
<reference evidence="5" key="1">
    <citation type="submission" date="2016-08" db="EMBL/GenBank/DDBJ databases">
        <title>Complete Genome Seqeunce of Paenibacillus sp. BIHB 4019 from tea rhizoplane.</title>
        <authorList>
            <person name="Thakur R."/>
            <person name="Swarnkar M.K."/>
            <person name="Gulati A."/>
        </authorList>
    </citation>
    <scope>NUCLEOTIDE SEQUENCE [LARGE SCALE GENOMIC DNA]</scope>
    <source>
        <strain evidence="5">BIHB4019</strain>
    </source>
</reference>
<name>A0A1B2DES0_9BACL</name>
<dbReference type="PANTHER" id="PTHR46825:SF11">
    <property type="entry name" value="PENICILLIN-BINDING PROTEIN 4"/>
    <property type="match status" value="1"/>
</dbReference>
<keyword evidence="5" id="KW-0378">Hydrolase</keyword>
<gene>
    <name evidence="5" type="ORF">BBD42_06850</name>
</gene>
<evidence type="ECO:0000256" key="1">
    <source>
        <dbReference type="ARBA" id="ARBA00004370"/>
    </source>
</evidence>
<comment type="subcellular location">
    <subcellularLocation>
        <location evidence="1">Membrane</location>
    </subcellularLocation>
</comment>
<proteinExistence type="predicted"/>
<dbReference type="PANTHER" id="PTHR46825">
    <property type="entry name" value="D-ALANYL-D-ALANINE-CARBOXYPEPTIDASE/ENDOPEPTIDASE AMPH"/>
    <property type="match status" value="1"/>
</dbReference>
<dbReference type="SUPFAM" id="SSF56601">
    <property type="entry name" value="beta-lactamase/transpeptidase-like"/>
    <property type="match status" value="1"/>
</dbReference>
<feature type="domain" description="Beta-lactamase-related" evidence="4">
    <location>
        <begin position="46"/>
        <end position="377"/>
    </location>
</feature>
<evidence type="ECO:0000256" key="2">
    <source>
        <dbReference type="ARBA" id="ARBA00023136"/>
    </source>
</evidence>
<dbReference type="AlphaFoldDB" id="A0A1B2DES0"/>
<evidence type="ECO:0000313" key="5">
    <source>
        <dbReference type="EMBL" id="ANY66212.1"/>
    </source>
</evidence>
<feature type="signal peptide" evidence="3">
    <location>
        <begin position="1"/>
        <end position="23"/>
    </location>
</feature>
<dbReference type="InterPro" id="IPR012338">
    <property type="entry name" value="Beta-lactam/transpept-like"/>
</dbReference>
<dbReference type="EMBL" id="CP016808">
    <property type="protein sequence ID" value="ANY66212.1"/>
    <property type="molecule type" value="Genomic_DNA"/>
</dbReference>
<evidence type="ECO:0000256" key="3">
    <source>
        <dbReference type="SAM" id="SignalP"/>
    </source>
</evidence>
<feature type="chain" id="PRO_5008535026" evidence="3">
    <location>
        <begin position="24"/>
        <end position="691"/>
    </location>
</feature>
<dbReference type="InterPro" id="IPR001466">
    <property type="entry name" value="Beta-lactam-related"/>
</dbReference>
<evidence type="ECO:0000259" key="4">
    <source>
        <dbReference type="Pfam" id="PF00144"/>
    </source>
</evidence>
<sequence>MKRTSIVAVTLALSMLAPLPAMAAANSKPLAYDAAKKIAAEKAKLLTETYGMTSVQYALIDDGEITISGHAGKNDLTDSIPLSSNTIYGIGSTSKMFLTTAVMKLVDEGKVDLDLPVVNYIPDFKMKDSRYKQITTRMLLNHSSGFLGTTGNNATLYGDNDTYAHDTFLEQLATQSLKADPGAFSVYCNDGFTLAEILVERVSGIGFTAFIHKYITGPLDMSHTKTPQDLIDQAALAGIYSPLYEGQLPQENYNIIATGGLYSTAEDLAAFSQIFTGQTEGILSAKSLEAMAQEEYKSGMWPEEAHPSYLSYGLGWDSVHLFPFDEYGIKALSKGGDTISYHSSLVVLPEYKLSAAVVSSGGSSALDQMIANELLLSVLQEKGVIKERKPEGSYGVPIKADMPQEVTQYAGIYGGGSNKLLKIEVKTEGEMSVSTVTAPNNPAQTYTYTADGSFVNGEGTEKVKFVVEKNGHTYLWSRSYIAIPGIGQTAISKYNAEKLEDNPLAQDAADAWAQRDGQKYYWVNGKYTSTSYLHSTPILPFQTSKEVPGYVLNQKMIGADKAVNQLQIPGMDGRDTMEIEFFKKNGIEYMKAAGNLYASEELVKPLYSGKQSSATIQADGEAKWYTVSAKDTGKVMTVNMPAHGSFAVYNEAGICINHTVISENNQAVLPENGSVVFAGEVGSTFGISLKK</sequence>
<accession>A0A1B2DES0</accession>
<dbReference type="RefSeq" id="WP_099517581.1">
    <property type="nucleotide sequence ID" value="NZ_CP016808.1"/>
</dbReference>
<protein>
    <submittedName>
        <fullName evidence="5">Serine hydrolase</fullName>
    </submittedName>
</protein>
<organism evidence="5">
    <name type="scientific">Paenibacillus sp. BIHB 4019</name>
    <dbReference type="NCBI Taxonomy" id="1870819"/>
    <lineage>
        <taxon>Bacteria</taxon>
        <taxon>Bacillati</taxon>
        <taxon>Bacillota</taxon>
        <taxon>Bacilli</taxon>
        <taxon>Bacillales</taxon>
        <taxon>Paenibacillaceae</taxon>
        <taxon>Paenibacillus</taxon>
    </lineage>
</organism>
<dbReference type="InterPro" id="IPR050491">
    <property type="entry name" value="AmpC-like"/>
</dbReference>
<dbReference type="Gene3D" id="3.40.710.10">
    <property type="entry name" value="DD-peptidase/beta-lactamase superfamily"/>
    <property type="match status" value="1"/>
</dbReference>
<keyword evidence="2" id="KW-0472">Membrane</keyword>
<dbReference type="GO" id="GO:0016787">
    <property type="term" value="F:hydrolase activity"/>
    <property type="evidence" value="ECO:0007669"/>
    <property type="project" value="UniProtKB-KW"/>
</dbReference>
<keyword evidence="3" id="KW-0732">Signal</keyword>